<dbReference type="OrthoDB" id="9925604at2"/>
<gene>
    <name evidence="1" type="ORF">AWW68_01725</name>
</gene>
<evidence type="ECO:0000313" key="1">
    <source>
        <dbReference type="EMBL" id="KYG77515.1"/>
    </source>
</evidence>
<proteinExistence type="predicted"/>
<protein>
    <submittedName>
        <fullName evidence="1">Uncharacterized protein</fullName>
    </submittedName>
</protein>
<organism evidence="1 2">
    <name type="scientific">Roseivirga spongicola</name>
    <dbReference type="NCBI Taxonomy" id="333140"/>
    <lineage>
        <taxon>Bacteria</taxon>
        <taxon>Pseudomonadati</taxon>
        <taxon>Bacteroidota</taxon>
        <taxon>Cytophagia</taxon>
        <taxon>Cytophagales</taxon>
        <taxon>Roseivirgaceae</taxon>
        <taxon>Roseivirga</taxon>
    </lineage>
</organism>
<accession>A0A150XFM6</accession>
<dbReference type="AlphaFoldDB" id="A0A150XFM6"/>
<reference evidence="1 2" key="1">
    <citation type="submission" date="2016-01" db="EMBL/GenBank/DDBJ databases">
        <title>Genome sequencing of Roseivirga spongicola UST030701-084.</title>
        <authorList>
            <person name="Selvaratnam C."/>
            <person name="Thevarajoo S."/>
            <person name="Goh K.M."/>
            <person name="Ee R."/>
            <person name="Chan K.-G."/>
            <person name="Chong C.S."/>
        </authorList>
    </citation>
    <scope>NUCLEOTIDE SEQUENCE [LARGE SCALE GENOMIC DNA]</scope>
    <source>
        <strain evidence="1 2">UST030701-084</strain>
    </source>
</reference>
<dbReference type="EMBL" id="LRPC01000001">
    <property type="protein sequence ID" value="KYG77515.1"/>
    <property type="molecule type" value="Genomic_DNA"/>
</dbReference>
<sequence>MRIKRGYVLITSDIREQINAENERTGTGPQRALKGNKEARQIGLTSGIIYRLTGQNGKSITAKTEHVELALKLWNDLPDKDIEPSKPKPHNPGPIMIYKNPHYGYEPITPEFLEKLESEELRTGVKAEDLVKEAGIDVKPHVIRAWKSGKTKSGDPDVIDSVLQAFKGLFNMKISI</sequence>
<keyword evidence="2" id="KW-1185">Reference proteome</keyword>
<dbReference type="RefSeq" id="WP_068215932.1">
    <property type="nucleotide sequence ID" value="NZ_CP139724.1"/>
</dbReference>
<comment type="caution">
    <text evidence="1">The sequence shown here is derived from an EMBL/GenBank/DDBJ whole genome shotgun (WGS) entry which is preliminary data.</text>
</comment>
<evidence type="ECO:0000313" key="2">
    <source>
        <dbReference type="Proteomes" id="UP000075606"/>
    </source>
</evidence>
<name>A0A150XFM6_9BACT</name>
<dbReference type="STRING" id="333140.AWW68_01725"/>
<dbReference type="Proteomes" id="UP000075606">
    <property type="component" value="Unassembled WGS sequence"/>
</dbReference>